<feature type="region of interest" description="Disordered" evidence="1">
    <location>
        <begin position="82"/>
        <end position="117"/>
    </location>
</feature>
<evidence type="ECO:0000313" key="3">
    <source>
        <dbReference type="Proteomes" id="UP000000763"/>
    </source>
</evidence>
<name>Q7XP05_ORYSJ</name>
<sequence>MERFRKGSTASRKPAWSAARPCSRYTTMRRRGSDATSPNSWRPPHMATISAMSESLRFTNATDSLNSGCNARVTWEMAPRETLAASRSGSPWSAHDEVSLGDHRWVPRDSGSEGLQD</sequence>
<dbReference type="AlphaFoldDB" id="Q7XP05"/>
<feature type="compositionally biased region" description="Basic and acidic residues" evidence="1">
    <location>
        <begin position="94"/>
        <end position="111"/>
    </location>
</feature>
<reference evidence="3" key="2">
    <citation type="journal article" date="2008" name="Nucleic Acids Res.">
        <title>The rice annotation project database (RAP-DB): 2008 update.</title>
        <authorList>
            <consortium name="The rice annotation project (RAP)"/>
        </authorList>
    </citation>
    <scope>GENOME REANNOTATION</scope>
    <source>
        <strain evidence="3">cv. Nipponbare</strain>
    </source>
</reference>
<dbReference type="EMBL" id="AL662939">
    <property type="protein sequence ID" value="CAE03838.3"/>
    <property type="molecule type" value="Genomic_DNA"/>
</dbReference>
<evidence type="ECO:0000313" key="2">
    <source>
        <dbReference type="EMBL" id="CAE03838.3"/>
    </source>
</evidence>
<gene>
    <name evidence="2" type="primary">OSJNBb0013J13.15</name>
</gene>
<feature type="region of interest" description="Disordered" evidence="1">
    <location>
        <begin position="1"/>
        <end position="45"/>
    </location>
</feature>
<dbReference type="Proteomes" id="UP000000763">
    <property type="component" value="Chromosome 4"/>
</dbReference>
<evidence type="ECO:0000256" key="1">
    <source>
        <dbReference type="SAM" id="MobiDB-lite"/>
    </source>
</evidence>
<reference evidence="3" key="1">
    <citation type="journal article" date="2005" name="Nature">
        <title>The map-based sequence of the rice genome.</title>
        <authorList>
            <consortium name="International rice genome sequencing project (IRGSP)"/>
            <person name="Matsumoto T."/>
            <person name="Wu J."/>
            <person name="Kanamori H."/>
            <person name="Katayose Y."/>
            <person name="Fujisawa M."/>
            <person name="Namiki N."/>
            <person name="Mizuno H."/>
            <person name="Yamamoto K."/>
            <person name="Antonio B.A."/>
            <person name="Baba T."/>
            <person name="Sakata K."/>
            <person name="Nagamura Y."/>
            <person name="Aoki H."/>
            <person name="Arikawa K."/>
            <person name="Arita K."/>
            <person name="Bito T."/>
            <person name="Chiden Y."/>
            <person name="Fujitsuka N."/>
            <person name="Fukunaka R."/>
            <person name="Hamada M."/>
            <person name="Harada C."/>
            <person name="Hayashi A."/>
            <person name="Hijishita S."/>
            <person name="Honda M."/>
            <person name="Hosokawa S."/>
            <person name="Ichikawa Y."/>
            <person name="Idonuma A."/>
            <person name="Iijima M."/>
            <person name="Ikeda M."/>
            <person name="Ikeno M."/>
            <person name="Ito K."/>
            <person name="Ito S."/>
            <person name="Ito T."/>
            <person name="Ito Y."/>
            <person name="Ito Y."/>
            <person name="Iwabuchi A."/>
            <person name="Kamiya K."/>
            <person name="Karasawa W."/>
            <person name="Kurita K."/>
            <person name="Katagiri S."/>
            <person name="Kikuta A."/>
            <person name="Kobayashi H."/>
            <person name="Kobayashi N."/>
            <person name="Machita K."/>
            <person name="Maehara T."/>
            <person name="Masukawa M."/>
            <person name="Mizubayashi T."/>
            <person name="Mukai Y."/>
            <person name="Nagasaki H."/>
            <person name="Nagata Y."/>
            <person name="Naito S."/>
            <person name="Nakashima M."/>
            <person name="Nakama Y."/>
            <person name="Nakamichi Y."/>
            <person name="Nakamura M."/>
            <person name="Meguro A."/>
            <person name="Negishi M."/>
            <person name="Ohta I."/>
            <person name="Ohta T."/>
            <person name="Okamoto M."/>
            <person name="Ono N."/>
            <person name="Saji S."/>
            <person name="Sakaguchi M."/>
            <person name="Sakai K."/>
            <person name="Shibata M."/>
            <person name="Shimokawa T."/>
            <person name="Song J."/>
            <person name="Takazaki Y."/>
            <person name="Terasawa K."/>
            <person name="Tsugane M."/>
            <person name="Tsuji K."/>
            <person name="Ueda S."/>
            <person name="Waki K."/>
            <person name="Yamagata H."/>
            <person name="Yamamoto M."/>
            <person name="Yamamoto S."/>
            <person name="Yamane H."/>
            <person name="Yoshiki S."/>
            <person name="Yoshihara R."/>
            <person name="Yukawa K."/>
            <person name="Zhong H."/>
            <person name="Yano M."/>
            <person name="Yuan Q."/>
            <person name="Ouyang S."/>
            <person name="Liu J."/>
            <person name="Jones K.M."/>
            <person name="Gansberger K."/>
            <person name="Moffat K."/>
            <person name="Hill J."/>
            <person name="Bera J."/>
            <person name="Fadrosh D."/>
            <person name="Jin S."/>
            <person name="Johri S."/>
            <person name="Kim M."/>
            <person name="Overton L."/>
            <person name="Reardon M."/>
            <person name="Tsitrin T."/>
            <person name="Vuong H."/>
            <person name="Weaver B."/>
            <person name="Ciecko A."/>
            <person name="Tallon L."/>
            <person name="Jackson J."/>
            <person name="Pai G."/>
            <person name="Aken S.V."/>
            <person name="Utterback T."/>
            <person name="Reidmuller S."/>
            <person name="Feldblyum T."/>
            <person name="Hsiao J."/>
            <person name="Zismann V."/>
            <person name="Iobst S."/>
            <person name="de Vazeille A.R."/>
            <person name="Buell C.R."/>
            <person name="Ying K."/>
            <person name="Li Y."/>
            <person name="Lu T."/>
            <person name="Huang Y."/>
            <person name="Zhao Q."/>
            <person name="Feng Q."/>
            <person name="Zhang L."/>
            <person name="Zhu J."/>
            <person name="Weng Q."/>
            <person name="Mu J."/>
            <person name="Lu Y."/>
            <person name="Fan D."/>
            <person name="Liu Y."/>
            <person name="Guan J."/>
            <person name="Zhang Y."/>
            <person name="Yu S."/>
            <person name="Liu X."/>
            <person name="Zhang Y."/>
            <person name="Hong G."/>
            <person name="Han B."/>
            <person name="Choisne N."/>
            <person name="Demange N."/>
            <person name="Orjeda G."/>
            <person name="Samain S."/>
            <person name="Cattolico L."/>
            <person name="Pelletier E."/>
            <person name="Couloux A."/>
            <person name="Segurens B."/>
            <person name="Wincker P."/>
            <person name="D'Hont A."/>
            <person name="Scarpelli C."/>
            <person name="Weissenbach J."/>
            <person name="Salanoubat M."/>
            <person name="Quetier F."/>
            <person name="Yu Y."/>
            <person name="Kim H.R."/>
            <person name="Rambo T."/>
            <person name="Currie J."/>
            <person name="Collura K."/>
            <person name="Luo M."/>
            <person name="Yang T."/>
            <person name="Ammiraju J.S.S."/>
            <person name="Engler F."/>
            <person name="Soderlund C."/>
            <person name="Wing R.A."/>
            <person name="Palmer L.E."/>
            <person name="de la Bastide M."/>
            <person name="Spiegel L."/>
            <person name="Nascimento L."/>
            <person name="Zutavern T."/>
            <person name="O'Shaughnessy A."/>
            <person name="Dike S."/>
            <person name="Dedhia N."/>
            <person name="Preston R."/>
            <person name="Balija V."/>
            <person name="McCombie W.R."/>
            <person name="Chow T."/>
            <person name="Chen H."/>
            <person name="Chung M."/>
            <person name="Chen C."/>
            <person name="Shaw J."/>
            <person name="Wu H."/>
            <person name="Hsiao K."/>
            <person name="Chao Y."/>
            <person name="Chu M."/>
            <person name="Cheng C."/>
            <person name="Hour A."/>
            <person name="Lee P."/>
            <person name="Lin S."/>
            <person name="Lin Y."/>
            <person name="Liou J."/>
            <person name="Liu S."/>
            <person name="Hsing Y."/>
            <person name="Raghuvanshi S."/>
            <person name="Mohanty A."/>
            <person name="Bharti A.K."/>
            <person name="Gaur A."/>
            <person name="Gupta V."/>
            <person name="Kumar D."/>
            <person name="Ravi V."/>
            <person name="Vij S."/>
            <person name="Kapur A."/>
            <person name="Khurana P."/>
            <person name="Khurana P."/>
            <person name="Khurana J.P."/>
            <person name="Tyagi A.K."/>
            <person name="Gaikwad K."/>
            <person name="Singh A."/>
            <person name="Dalal V."/>
            <person name="Srivastava S."/>
            <person name="Dixit A."/>
            <person name="Pal A.K."/>
            <person name="Ghazi I.A."/>
            <person name="Yadav M."/>
            <person name="Pandit A."/>
            <person name="Bhargava A."/>
            <person name="Sureshbabu K."/>
            <person name="Batra K."/>
            <person name="Sharma T.R."/>
            <person name="Mohapatra T."/>
            <person name="Singh N.K."/>
            <person name="Messing J."/>
            <person name="Nelson A.B."/>
            <person name="Fuks G."/>
            <person name="Kavchok S."/>
            <person name="Keizer G."/>
            <person name="Linton E."/>
            <person name="Llaca V."/>
            <person name="Song R."/>
            <person name="Tanyolac B."/>
            <person name="Young S."/>
            <person name="Ho-Il K."/>
            <person name="Hahn J.H."/>
            <person name="Sangsakoo G."/>
            <person name="Vanavichit A."/>
            <person name="de Mattos Luiz.A.T."/>
            <person name="Zimmer P.D."/>
            <person name="Malone G."/>
            <person name="Dellagostin O."/>
            <person name="de Oliveira A.C."/>
            <person name="Bevan M."/>
            <person name="Bancroft I."/>
            <person name="Minx P."/>
            <person name="Cordum H."/>
            <person name="Wilson R."/>
            <person name="Cheng Z."/>
            <person name="Jin W."/>
            <person name="Jiang J."/>
            <person name="Leong S.A."/>
            <person name="Iwama H."/>
            <person name="Gojobori T."/>
            <person name="Itoh T."/>
            <person name="Niimura Y."/>
            <person name="Fujii Y."/>
            <person name="Habara T."/>
            <person name="Sakai H."/>
            <person name="Sato Y."/>
            <person name="Wilson G."/>
            <person name="Kumar K."/>
            <person name="McCouch S."/>
            <person name="Juretic N."/>
            <person name="Hoen D."/>
            <person name="Wright S."/>
            <person name="Bruskiewich R."/>
            <person name="Bureau T."/>
            <person name="Miyao A."/>
            <person name="Hirochika H."/>
            <person name="Nishikawa T."/>
            <person name="Kadowaki K."/>
            <person name="Sugiura M."/>
            <person name="Burr B."/>
            <person name="Sasaki T."/>
        </authorList>
    </citation>
    <scope>NUCLEOTIDE SEQUENCE [LARGE SCALE GENOMIC DNA]</scope>
    <source>
        <strain evidence="3">cv. Nipponbare</strain>
    </source>
</reference>
<accession>Q7XP05</accession>
<proteinExistence type="predicted"/>
<organism evidence="2 3">
    <name type="scientific">Oryza sativa subsp. japonica</name>
    <name type="common">Rice</name>
    <dbReference type="NCBI Taxonomy" id="39947"/>
    <lineage>
        <taxon>Eukaryota</taxon>
        <taxon>Viridiplantae</taxon>
        <taxon>Streptophyta</taxon>
        <taxon>Embryophyta</taxon>
        <taxon>Tracheophyta</taxon>
        <taxon>Spermatophyta</taxon>
        <taxon>Magnoliopsida</taxon>
        <taxon>Liliopsida</taxon>
        <taxon>Poales</taxon>
        <taxon>Poaceae</taxon>
        <taxon>BOP clade</taxon>
        <taxon>Oryzoideae</taxon>
        <taxon>Oryzeae</taxon>
        <taxon>Oryzinae</taxon>
        <taxon>Oryza</taxon>
        <taxon>Oryza sativa</taxon>
    </lineage>
</organism>
<protein>
    <submittedName>
        <fullName evidence="2">OSJNBb0013J13.15 protein</fullName>
    </submittedName>
</protein>